<feature type="chain" id="PRO_5046321829" evidence="1">
    <location>
        <begin position="29"/>
        <end position="323"/>
    </location>
</feature>
<comment type="caution">
    <text evidence="2">The sequence shown here is derived from an EMBL/GenBank/DDBJ whole genome shotgun (WGS) entry which is preliminary data.</text>
</comment>
<dbReference type="Gene3D" id="2.120.10.30">
    <property type="entry name" value="TolB, C-terminal domain"/>
    <property type="match status" value="1"/>
</dbReference>
<accession>A0ABW2FXG4</accession>
<dbReference type="PANTHER" id="PTHR42060">
    <property type="entry name" value="NHL REPEAT-CONTAINING PROTEIN-RELATED"/>
    <property type="match status" value="1"/>
</dbReference>
<reference evidence="3" key="1">
    <citation type="journal article" date="2019" name="Int. J. Syst. Evol. Microbiol.">
        <title>The Global Catalogue of Microorganisms (GCM) 10K type strain sequencing project: providing services to taxonomists for standard genome sequencing and annotation.</title>
        <authorList>
            <consortium name="The Broad Institute Genomics Platform"/>
            <consortium name="The Broad Institute Genome Sequencing Center for Infectious Disease"/>
            <person name="Wu L."/>
            <person name="Ma J."/>
        </authorList>
    </citation>
    <scope>NUCLEOTIDE SEQUENCE [LARGE SCALE GENOMIC DNA]</scope>
    <source>
        <strain evidence="3">CGMCC 1.12859</strain>
    </source>
</reference>
<evidence type="ECO:0000256" key="1">
    <source>
        <dbReference type="SAM" id="SignalP"/>
    </source>
</evidence>
<dbReference type="PANTHER" id="PTHR42060:SF1">
    <property type="entry name" value="NHL REPEAT-CONTAINING PROTEIN"/>
    <property type="match status" value="1"/>
</dbReference>
<name>A0ABW2FXG4_9ACTN</name>
<proteinExistence type="predicted"/>
<sequence>MHRLHRLAGALGAAATALALLAAAPAAAAAAPLVDPHIAVHFDLGAGQTPENIALEPDGAADVTFVGAHQIARVGTDGRIRVLATLPTPPVDSTPLVGVPAPTGIVRTHDGTLFFGYATGTADLTGIWRLSPGRAPERIVALPPDGFPNGLALDEHSGQLYAADSVRGVVWRAPLHGGTATVWADGPELRPAGRFGANGIKVQHDAVWVSNTDRGTLLRIPIGGGDRGHDQDAAGPIVIRATGLAGIDDFAFPGSDDTVLAALDGPGQVARITPDGTHTVVLDRQDGLSDPTAVAFAGSLAYVTSAAYTTMTDPNLLLARLLR</sequence>
<dbReference type="InterPro" id="IPR011042">
    <property type="entry name" value="6-blade_b-propeller_TolB-like"/>
</dbReference>
<dbReference type="SUPFAM" id="SSF63829">
    <property type="entry name" value="Calcium-dependent phosphotriesterase"/>
    <property type="match status" value="1"/>
</dbReference>
<keyword evidence="1" id="KW-0732">Signal</keyword>
<dbReference type="InterPro" id="IPR052998">
    <property type="entry name" value="Hetero-Diels-Alderase-like"/>
</dbReference>
<gene>
    <name evidence="2" type="ORF">ACFQMG_20365</name>
</gene>
<organism evidence="2 3">
    <name type="scientific">Kitasatospora paranensis</name>
    <dbReference type="NCBI Taxonomy" id="258053"/>
    <lineage>
        <taxon>Bacteria</taxon>
        <taxon>Bacillati</taxon>
        <taxon>Actinomycetota</taxon>
        <taxon>Actinomycetes</taxon>
        <taxon>Kitasatosporales</taxon>
        <taxon>Streptomycetaceae</taxon>
        <taxon>Kitasatospora</taxon>
    </lineage>
</organism>
<protein>
    <submittedName>
        <fullName evidence="2">SMP-30/gluconolactonase/LRE family protein</fullName>
    </submittedName>
</protein>
<evidence type="ECO:0000313" key="3">
    <source>
        <dbReference type="Proteomes" id="UP001596435"/>
    </source>
</evidence>
<dbReference type="RefSeq" id="WP_380231657.1">
    <property type="nucleotide sequence ID" value="NZ_JBHSVH010000002.1"/>
</dbReference>
<dbReference type="EMBL" id="JBHTAJ010000038">
    <property type="protein sequence ID" value="MFC7181910.1"/>
    <property type="molecule type" value="Genomic_DNA"/>
</dbReference>
<keyword evidence="3" id="KW-1185">Reference proteome</keyword>
<feature type="signal peptide" evidence="1">
    <location>
        <begin position="1"/>
        <end position="28"/>
    </location>
</feature>
<evidence type="ECO:0000313" key="2">
    <source>
        <dbReference type="EMBL" id="MFC7181910.1"/>
    </source>
</evidence>
<dbReference type="Proteomes" id="UP001596435">
    <property type="component" value="Unassembled WGS sequence"/>
</dbReference>